<proteinExistence type="predicted"/>
<protein>
    <submittedName>
        <fullName evidence="1">Uncharacterized protein</fullName>
    </submittedName>
</protein>
<dbReference type="RefSeq" id="WP_011187910.1">
    <property type="nucleotide sequence ID" value="NC_006138.1"/>
</dbReference>
<dbReference type="EMBL" id="CR522870">
    <property type="protein sequence ID" value="CAG35394.1"/>
    <property type="molecule type" value="Genomic_DNA"/>
</dbReference>
<dbReference type="Proteomes" id="UP000000602">
    <property type="component" value="Chromosome"/>
</dbReference>
<dbReference type="eggNOG" id="COG3666">
    <property type="taxonomic scope" value="Bacteria"/>
</dbReference>
<name>Q6AQH9_DESPS</name>
<accession>Q6AQH9</accession>
<dbReference type="OrthoDB" id="5368695at2"/>
<dbReference type="AlphaFoldDB" id="Q6AQH9"/>
<evidence type="ECO:0000313" key="2">
    <source>
        <dbReference type="Proteomes" id="UP000000602"/>
    </source>
</evidence>
<keyword evidence="2" id="KW-1185">Reference proteome</keyword>
<dbReference type="HOGENOM" id="CLU_2733493_0_0_7"/>
<sequence>MEVLRFDGVSLDGSKVKSNASKDRALSYGRACQLEKQLQTKIEILLNKTEESDNSRLPDARIVLKKSDKLK</sequence>
<reference evidence="2" key="1">
    <citation type="journal article" date="2004" name="Environ. Microbiol.">
        <title>The genome of Desulfotalea psychrophila, a sulfate-reducing bacterium from permanently cold Arctic sediments.</title>
        <authorList>
            <person name="Rabus R."/>
            <person name="Ruepp A."/>
            <person name="Frickey T."/>
            <person name="Rattei T."/>
            <person name="Fartmann B."/>
            <person name="Stark M."/>
            <person name="Bauer M."/>
            <person name="Zibat A."/>
            <person name="Lombardot T."/>
            <person name="Becker I."/>
            <person name="Amann J."/>
            <person name="Gellner K."/>
            <person name="Teeling H."/>
            <person name="Leuschner W.D."/>
            <person name="Gloeckner F.-O."/>
            <person name="Lupas A.N."/>
            <person name="Amann R."/>
            <person name="Klenk H.-P."/>
        </authorList>
    </citation>
    <scope>NUCLEOTIDE SEQUENCE [LARGE SCALE GENOMIC DNA]</scope>
    <source>
        <strain evidence="2">DSM 12343 / LSv54</strain>
    </source>
</reference>
<evidence type="ECO:0000313" key="1">
    <source>
        <dbReference type="EMBL" id="CAG35394.1"/>
    </source>
</evidence>
<organism evidence="1 2">
    <name type="scientific">Desulfotalea psychrophila (strain LSv54 / DSM 12343)</name>
    <dbReference type="NCBI Taxonomy" id="177439"/>
    <lineage>
        <taxon>Bacteria</taxon>
        <taxon>Pseudomonadati</taxon>
        <taxon>Thermodesulfobacteriota</taxon>
        <taxon>Desulfobulbia</taxon>
        <taxon>Desulfobulbales</taxon>
        <taxon>Desulfocapsaceae</taxon>
        <taxon>Desulfotalea</taxon>
    </lineage>
</organism>
<gene>
    <name evidence="1" type="ordered locus">DP0665</name>
</gene>
<dbReference type="KEGG" id="dps:DP0665"/>